<dbReference type="RefSeq" id="WP_197040497.1">
    <property type="nucleotide sequence ID" value="NZ_BAAAUZ010000015.1"/>
</dbReference>
<dbReference type="SUPFAM" id="SSF51679">
    <property type="entry name" value="Bacterial luciferase-like"/>
    <property type="match status" value="1"/>
</dbReference>
<dbReference type="Proteomes" id="UP001143463">
    <property type="component" value="Unassembled WGS sequence"/>
</dbReference>
<reference evidence="3" key="1">
    <citation type="journal article" date="2014" name="Int. J. Syst. Evol. Microbiol.">
        <title>Complete genome sequence of Corynebacterium casei LMG S-19264T (=DSM 44701T), isolated from a smear-ripened cheese.</title>
        <authorList>
            <consortium name="US DOE Joint Genome Institute (JGI-PGF)"/>
            <person name="Walter F."/>
            <person name="Albersmeier A."/>
            <person name="Kalinowski J."/>
            <person name="Ruckert C."/>
        </authorList>
    </citation>
    <scope>NUCLEOTIDE SEQUENCE</scope>
    <source>
        <strain evidence="3">VKM Ac-1069</strain>
    </source>
</reference>
<proteinExistence type="predicted"/>
<dbReference type="Gene3D" id="3.20.20.30">
    <property type="entry name" value="Luciferase-like domain"/>
    <property type="match status" value="1"/>
</dbReference>
<dbReference type="Pfam" id="PF00296">
    <property type="entry name" value="Bac_luciferase"/>
    <property type="match status" value="1"/>
</dbReference>
<evidence type="ECO:0000259" key="2">
    <source>
        <dbReference type="Pfam" id="PF00296"/>
    </source>
</evidence>
<dbReference type="EMBL" id="BSFQ01000001">
    <property type="protein sequence ID" value="GLL09277.1"/>
    <property type="molecule type" value="Genomic_DNA"/>
</dbReference>
<name>A0A9W6KXW0_9PSEU</name>
<dbReference type="InterPro" id="IPR011251">
    <property type="entry name" value="Luciferase-like_dom"/>
</dbReference>
<gene>
    <name evidence="3" type="ORF">GCM10017577_04170</name>
</gene>
<evidence type="ECO:0000313" key="3">
    <source>
        <dbReference type="EMBL" id="GLL09277.1"/>
    </source>
</evidence>
<dbReference type="CDD" id="cd01097">
    <property type="entry name" value="Tetrahydromethanopterin_reductase"/>
    <property type="match status" value="1"/>
</dbReference>
<dbReference type="PANTHER" id="PTHR43244:SF1">
    <property type="entry name" value="5,10-METHYLENETETRAHYDROMETHANOPTERIN REDUCTASE"/>
    <property type="match status" value="1"/>
</dbReference>
<dbReference type="GO" id="GO:0016705">
    <property type="term" value="F:oxidoreductase activity, acting on paired donors, with incorporation or reduction of molecular oxygen"/>
    <property type="evidence" value="ECO:0007669"/>
    <property type="project" value="InterPro"/>
</dbReference>
<protein>
    <submittedName>
        <fullName evidence="3">LLM class F420-dependent oxidoreductase</fullName>
    </submittedName>
</protein>
<feature type="domain" description="Luciferase-like" evidence="2">
    <location>
        <begin position="19"/>
        <end position="301"/>
    </location>
</feature>
<dbReference type="AlphaFoldDB" id="A0A9W6KXW0"/>
<keyword evidence="1" id="KW-0560">Oxidoreductase</keyword>
<dbReference type="InterPro" id="IPR036661">
    <property type="entry name" value="Luciferase-like_sf"/>
</dbReference>
<sequence>MDRPLAVGMTPLETRREVLLHVATRAEELGFSRVSLAEGWGHDAFVLLTEMALRTSRIGLATGVVNVLGRSPAQLAMAAATLDEVSGGRFRLGLGAGSPALAEGLHGRPFREPAAVLGRTVREVRRLLDGERAQPLPGARGLRLATRPPHRVPIDVAALGTASTRLAGELGDAWSPFLVPRSGLKAAAAPLEEGAAVSGRLRPAVNPGLPAAISDDPAHAHEIAAWWVGFYLTSMGPLYASTLRRLGLGGLVDDVLAANPAPGTTVVPDSAGALLDELVLWGEPAAARALLAQWYEAGVDEPTIVLPPGRPLDELDLILESTSPLIGAGPRG</sequence>
<comment type="caution">
    <text evidence="3">The sequence shown here is derived from an EMBL/GenBank/DDBJ whole genome shotgun (WGS) entry which is preliminary data.</text>
</comment>
<dbReference type="PANTHER" id="PTHR43244">
    <property type="match status" value="1"/>
</dbReference>
<accession>A0A9W6KXW0</accession>
<keyword evidence="4" id="KW-1185">Reference proteome</keyword>
<evidence type="ECO:0000313" key="4">
    <source>
        <dbReference type="Proteomes" id="UP001143463"/>
    </source>
</evidence>
<dbReference type="InterPro" id="IPR050564">
    <property type="entry name" value="F420-G6PD/mer"/>
</dbReference>
<reference evidence="3" key="2">
    <citation type="submission" date="2023-01" db="EMBL/GenBank/DDBJ databases">
        <authorList>
            <person name="Sun Q."/>
            <person name="Evtushenko L."/>
        </authorList>
    </citation>
    <scope>NUCLEOTIDE SEQUENCE</scope>
    <source>
        <strain evidence="3">VKM Ac-1069</strain>
    </source>
</reference>
<organism evidence="3 4">
    <name type="scientific">Pseudonocardia halophobica</name>
    <dbReference type="NCBI Taxonomy" id="29401"/>
    <lineage>
        <taxon>Bacteria</taxon>
        <taxon>Bacillati</taxon>
        <taxon>Actinomycetota</taxon>
        <taxon>Actinomycetes</taxon>
        <taxon>Pseudonocardiales</taxon>
        <taxon>Pseudonocardiaceae</taxon>
        <taxon>Pseudonocardia</taxon>
    </lineage>
</organism>
<evidence type="ECO:0000256" key="1">
    <source>
        <dbReference type="ARBA" id="ARBA00023002"/>
    </source>
</evidence>